<dbReference type="Proteomes" id="UP000886069">
    <property type="component" value="Unassembled WGS sequence"/>
</dbReference>
<accession>A0A7V2AVG4</accession>
<dbReference type="Gene3D" id="2.30.110.10">
    <property type="entry name" value="Electron Transport, Fmn-binding Protein, Chain A"/>
    <property type="match status" value="1"/>
</dbReference>
<gene>
    <name evidence="1" type="ORF">ENO08_06125</name>
</gene>
<dbReference type="EMBL" id="DSEC01000431">
    <property type="protein sequence ID" value="HER44018.1"/>
    <property type="molecule type" value="Genomic_DNA"/>
</dbReference>
<dbReference type="AlphaFoldDB" id="A0A7V2AVG4"/>
<sequence length="57" mass="6534">MKDLKERILDFIGNIHLAGFATVTEDGKPWVRYVMPIASPDMTIRFSTFLKARKVAH</sequence>
<comment type="caution">
    <text evidence="1">The sequence shown here is derived from an EMBL/GenBank/DDBJ whole genome shotgun (WGS) entry which is preliminary data.</text>
</comment>
<dbReference type="InterPro" id="IPR012349">
    <property type="entry name" value="Split_barrel_FMN-bd"/>
</dbReference>
<protein>
    <submittedName>
        <fullName evidence="1">Pyridoxamine 5'-phosphate oxidase family protein</fullName>
    </submittedName>
</protein>
<name>A0A7V2AVG4_UNCEI</name>
<reference evidence="1" key="1">
    <citation type="journal article" date="2020" name="mSystems">
        <title>Genome- and Community-Level Interaction Insights into Carbon Utilization and Element Cycling Functions of Hydrothermarchaeota in Hydrothermal Sediment.</title>
        <authorList>
            <person name="Zhou Z."/>
            <person name="Liu Y."/>
            <person name="Xu W."/>
            <person name="Pan J."/>
            <person name="Luo Z.H."/>
            <person name="Li M."/>
        </authorList>
    </citation>
    <scope>NUCLEOTIDE SEQUENCE [LARGE SCALE GENOMIC DNA]</scope>
    <source>
        <strain evidence="1">SpSt-1233</strain>
    </source>
</reference>
<evidence type="ECO:0000313" key="1">
    <source>
        <dbReference type="EMBL" id="HER44018.1"/>
    </source>
</evidence>
<proteinExistence type="predicted"/>
<feature type="non-terminal residue" evidence="1">
    <location>
        <position position="57"/>
    </location>
</feature>
<organism evidence="1">
    <name type="scientific">Eiseniibacteriota bacterium</name>
    <dbReference type="NCBI Taxonomy" id="2212470"/>
    <lineage>
        <taxon>Bacteria</taxon>
        <taxon>Candidatus Eiseniibacteriota</taxon>
    </lineage>
</organism>
<dbReference type="SUPFAM" id="SSF50475">
    <property type="entry name" value="FMN-binding split barrel"/>
    <property type="match status" value="1"/>
</dbReference>